<dbReference type="Proteomes" id="UP000017836">
    <property type="component" value="Unassembled WGS sequence"/>
</dbReference>
<dbReference type="Gramene" id="ERN10360">
    <property type="protein sequence ID" value="ERN10360"/>
    <property type="gene ID" value="AMTR_s00026p00099720"/>
</dbReference>
<name>W1PSW8_AMBTC</name>
<dbReference type="HOGENOM" id="CLU_2747476_0_0_1"/>
<evidence type="ECO:0000256" key="1">
    <source>
        <dbReference type="SAM" id="MobiDB-lite"/>
    </source>
</evidence>
<dbReference type="AlphaFoldDB" id="W1PSW8"/>
<keyword evidence="3" id="KW-1185">Reference proteome</keyword>
<organism evidence="2 3">
    <name type="scientific">Amborella trichopoda</name>
    <dbReference type="NCBI Taxonomy" id="13333"/>
    <lineage>
        <taxon>Eukaryota</taxon>
        <taxon>Viridiplantae</taxon>
        <taxon>Streptophyta</taxon>
        <taxon>Embryophyta</taxon>
        <taxon>Tracheophyta</taxon>
        <taxon>Spermatophyta</taxon>
        <taxon>Magnoliopsida</taxon>
        <taxon>Amborellales</taxon>
        <taxon>Amborellaceae</taxon>
        <taxon>Amborella</taxon>
    </lineage>
</organism>
<gene>
    <name evidence="2" type="ORF">AMTR_s00026p00099720</name>
</gene>
<accession>W1PSW8</accession>
<dbReference type="EMBL" id="KI392852">
    <property type="protein sequence ID" value="ERN10360.1"/>
    <property type="molecule type" value="Genomic_DNA"/>
</dbReference>
<feature type="non-terminal residue" evidence="2">
    <location>
        <position position="71"/>
    </location>
</feature>
<protein>
    <submittedName>
        <fullName evidence="2">Uncharacterized protein</fullName>
    </submittedName>
</protein>
<reference evidence="3" key="1">
    <citation type="journal article" date="2013" name="Science">
        <title>The Amborella genome and the evolution of flowering plants.</title>
        <authorList>
            <consortium name="Amborella Genome Project"/>
        </authorList>
    </citation>
    <scope>NUCLEOTIDE SEQUENCE [LARGE SCALE GENOMIC DNA]</scope>
</reference>
<sequence>MHASRSKIKGKVKPPTPFVSGGVESRDTPVASLNAPPHSHVIASKTPLDESRKPPIGGHLKRSQRELAPHL</sequence>
<proteinExistence type="predicted"/>
<feature type="region of interest" description="Disordered" evidence="1">
    <location>
        <begin position="1"/>
        <end position="71"/>
    </location>
</feature>
<evidence type="ECO:0000313" key="2">
    <source>
        <dbReference type="EMBL" id="ERN10360.1"/>
    </source>
</evidence>
<evidence type="ECO:0000313" key="3">
    <source>
        <dbReference type="Proteomes" id="UP000017836"/>
    </source>
</evidence>
<feature type="compositionally biased region" description="Basic residues" evidence="1">
    <location>
        <begin position="1"/>
        <end position="12"/>
    </location>
</feature>